<keyword evidence="3" id="KW-0808">Transferase</keyword>
<evidence type="ECO:0000313" key="8">
    <source>
        <dbReference type="Proteomes" id="UP000657006"/>
    </source>
</evidence>
<dbReference type="Gene3D" id="6.10.340.10">
    <property type="match status" value="1"/>
</dbReference>
<dbReference type="InterPro" id="IPR010559">
    <property type="entry name" value="Sig_transdc_His_kin_internal"/>
</dbReference>
<evidence type="ECO:0000313" key="7">
    <source>
        <dbReference type="EMBL" id="MBC8544549.1"/>
    </source>
</evidence>
<dbReference type="GO" id="GO:0000155">
    <property type="term" value="F:phosphorelay sensor kinase activity"/>
    <property type="evidence" value="ECO:0007669"/>
    <property type="project" value="InterPro"/>
</dbReference>
<feature type="domain" description="HAMP" evidence="6">
    <location>
        <begin position="310"/>
        <end position="362"/>
    </location>
</feature>
<dbReference type="SUPFAM" id="SSF158472">
    <property type="entry name" value="HAMP domain-like"/>
    <property type="match status" value="1"/>
</dbReference>
<keyword evidence="5" id="KW-0812">Transmembrane</keyword>
<dbReference type="RefSeq" id="WP_249289948.1">
    <property type="nucleotide sequence ID" value="NZ_JACRSQ010000024.1"/>
</dbReference>
<keyword evidence="5" id="KW-1133">Transmembrane helix</keyword>
<dbReference type="InterPro" id="IPR003660">
    <property type="entry name" value="HAMP_dom"/>
</dbReference>
<accession>A0A926I1R8</accession>
<evidence type="ECO:0000259" key="6">
    <source>
        <dbReference type="PROSITE" id="PS50885"/>
    </source>
</evidence>
<dbReference type="Proteomes" id="UP000657006">
    <property type="component" value="Unassembled WGS sequence"/>
</dbReference>
<dbReference type="SUPFAM" id="SSF55874">
    <property type="entry name" value="ATPase domain of HSP90 chaperone/DNA topoisomerase II/histidine kinase"/>
    <property type="match status" value="1"/>
</dbReference>
<comment type="subcellular location">
    <subcellularLocation>
        <location evidence="1">Membrane</location>
    </subcellularLocation>
</comment>
<reference evidence="7" key="1">
    <citation type="submission" date="2020-08" db="EMBL/GenBank/DDBJ databases">
        <title>Genome public.</title>
        <authorList>
            <person name="Liu C."/>
            <person name="Sun Q."/>
        </authorList>
    </citation>
    <scope>NUCLEOTIDE SEQUENCE</scope>
    <source>
        <strain evidence="7">NSJ-32</strain>
    </source>
</reference>
<sequence length="590" mass="67947">MKRHKSVLKRRLMYLLITICTLFSVILIVANTAYSRIAESKVIQRTQRNLAQAAGYLSLLMDQARESAQYISKAQEVVHFANAKVPTIYEKYIAMRRIGKEITLMAQLNTNLDSIFVYFEEAGLMATSIYGDYLAETLEDTEVYRALDTMHEYTGSVNFIQDERICKKGILSFLVKANSYNPEIHSPVYIMINFDEEKIYKILKDMESSTSSTPILQAASGEVLSAQDKSLLGQPFPLYGEGDDGYEEERWHSRKVHVFYNNQYASVFRLLYIMDSGDIQLEQSLLSGFIGGVLLLFIGAGLTMHHLYYHGVYHPLIRLVAFMRETEKGDLSKRIEVDREDKFGYLYSACNEMLEKIDTLVKTTHQQDELRRRMEIRQLQKQIDPHFLYNTLDTVNWMARRHNVPEISKIVLSLSKLYQNAFNRGKLLVSYGEAVESSKCYLDIQKYRFYDKLEYQIEVNPALENCRILNLLLQSVVENAVIHGMDDMERKVMILIENQYVAEDDSVVFRVTDTGKGMSEEKLALQIKRLGCDAPASNSGLTNVQRRIKLYYGPQYGLSIYSRLGEGTRVEMHIPRMSGDRNPAAWEDEQ</sequence>
<dbReference type="CDD" id="cd06225">
    <property type="entry name" value="HAMP"/>
    <property type="match status" value="1"/>
</dbReference>
<dbReference type="Pfam" id="PF02518">
    <property type="entry name" value="HATPase_c"/>
    <property type="match status" value="1"/>
</dbReference>
<dbReference type="AlphaFoldDB" id="A0A926I1R8"/>
<proteinExistence type="predicted"/>
<evidence type="ECO:0000256" key="1">
    <source>
        <dbReference type="ARBA" id="ARBA00004370"/>
    </source>
</evidence>
<feature type="transmembrane region" description="Helical" evidence="5">
    <location>
        <begin position="12"/>
        <end position="34"/>
    </location>
</feature>
<comment type="caution">
    <text evidence="7">The sequence shown here is derived from an EMBL/GenBank/DDBJ whole genome shotgun (WGS) entry which is preliminary data.</text>
</comment>
<evidence type="ECO:0000256" key="3">
    <source>
        <dbReference type="ARBA" id="ARBA00022679"/>
    </source>
</evidence>
<dbReference type="GO" id="GO:0016020">
    <property type="term" value="C:membrane"/>
    <property type="evidence" value="ECO:0007669"/>
    <property type="project" value="UniProtKB-SubCell"/>
</dbReference>
<dbReference type="InterPro" id="IPR036890">
    <property type="entry name" value="HATPase_C_sf"/>
</dbReference>
<evidence type="ECO:0000256" key="5">
    <source>
        <dbReference type="SAM" id="Phobius"/>
    </source>
</evidence>
<protein>
    <submittedName>
        <fullName evidence="7">Sensor histidine kinase</fullName>
    </submittedName>
</protein>
<gene>
    <name evidence="7" type="ORF">H8730_13460</name>
</gene>
<dbReference type="PANTHER" id="PTHR34220:SF7">
    <property type="entry name" value="SENSOR HISTIDINE KINASE YPDA"/>
    <property type="match status" value="1"/>
</dbReference>
<dbReference type="PROSITE" id="PS50885">
    <property type="entry name" value="HAMP"/>
    <property type="match status" value="1"/>
</dbReference>
<evidence type="ECO:0000256" key="2">
    <source>
        <dbReference type="ARBA" id="ARBA00022553"/>
    </source>
</evidence>
<keyword evidence="2" id="KW-0597">Phosphoprotein</keyword>
<keyword evidence="5" id="KW-0472">Membrane</keyword>
<keyword evidence="4 7" id="KW-0418">Kinase</keyword>
<evidence type="ECO:0000256" key="4">
    <source>
        <dbReference type="ARBA" id="ARBA00022777"/>
    </source>
</evidence>
<dbReference type="InterPro" id="IPR003594">
    <property type="entry name" value="HATPase_dom"/>
</dbReference>
<name>A0A926I1R8_9FIRM</name>
<dbReference type="InterPro" id="IPR050640">
    <property type="entry name" value="Bact_2-comp_sensor_kinase"/>
</dbReference>
<dbReference type="EMBL" id="JACRSQ010000024">
    <property type="protein sequence ID" value="MBC8544549.1"/>
    <property type="molecule type" value="Genomic_DNA"/>
</dbReference>
<organism evidence="7 8">
    <name type="scientific">Bianquea renquensis</name>
    <dbReference type="NCBI Taxonomy" id="2763661"/>
    <lineage>
        <taxon>Bacteria</taxon>
        <taxon>Bacillati</taxon>
        <taxon>Bacillota</taxon>
        <taxon>Clostridia</taxon>
        <taxon>Eubacteriales</taxon>
        <taxon>Bianqueaceae</taxon>
        <taxon>Bianquea</taxon>
    </lineage>
</organism>
<dbReference type="Gene3D" id="3.30.565.10">
    <property type="entry name" value="Histidine kinase-like ATPase, C-terminal domain"/>
    <property type="match status" value="1"/>
</dbReference>
<keyword evidence="8" id="KW-1185">Reference proteome</keyword>
<dbReference type="Pfam" id="PF06580">
    <property type="entry name" value="His_kinase"/>
    <property type="match status" value="1"/>
</dbReference>
<dbReference type="PANTHER" id="PTHR34220">
    <property type="entry name" value="SENSOR HISTIDINE KINASE YPDA"/>
    <property type="match status" value="1"/>
</dbReference>